<comment type="caution">
    <text evidence="9">The sequence shown here is derived from an EMBL/GenBank/DDBJ whole genome shotgun (WGS) entry which is preliminary data.</text>
</comment>
<dbReference type="GO" id="GO:0022857">
    <property type="term" value="F:transmembrane transporter activity"/>
    <property type="evidence" value="ECO:0007669"/>
    <property type="project" value="TreeGrafter"/>
</dbReference>
<comment type="subcellular location">
    <subcellularLocation>
        <location evidence="1">Cell membrane</location>
        <topology evidence="1">Multi-pass membrane protein</topology>
    </subcellularLocation>
</comment>
<keyword evidence="5 7" id="KW-0472">Membrane</keyword>
<evidence type="ECO:0000313" key="9">
    <source>
        <dbReference type="EMBL" id="NDL56754.1"/>
    </source>
</evidence>
<evidence type="ECO:0000259" key="8">
    <source>
        <dbReference type="Pfam" id="PF02687"/>
    </source>
</evidence>
<dbReference type="AlphaFoldDB" id="A0A7K3M0F7"/>
<gene>
    <name evidence="9" type="ORF">F7O44_06685</name>
</gene>
<accession>A0A7K3M0F7</accession>
<evidence type="ECO:0000256" key="4">
    <source>
        <dbReference type="ARBA" id="ARBA00022989"/>
    </source>
</evidence>
<sequence>MTVVAFWFRLDLRRRWRSLLVMTLLIALAAGTVMTAAAGARRGASGVDRLVEQTLPATAVVLPNEPGFDWAAVREIAQVEALTTFVVGGYQVEGVPLEYQESAGHMPPADDEVMRTIERPIVLDGRLFDPARPDEVVASPRFEDSFGLGVGDTVTIRLYAPEQIDAFFTENIEPINAEGPAIEATIVGVVRSAWFSEEVMDDPGFVVPSPALYEEYAPSLLGAELGSGYVNALVRLHGGEGEIPAFKANLAEVTGNPGIDVWNMADDIRHYRELTGFEANSLLAFAAAAGIAAVFLVGQSIARYAASTVADLQVMRAVGMAPRQSRWVAATGPALAALAGAAFGVGGAVVASRWFPIGSASLIEPSPGMDVDVPVLVTGLAAIPILVAAGALASASLAVHSTLRTAPVHRSTVAAAMARSGAPVPALVGARFALEAGRGHQAVPVRPALFGAVAGVLGVMAAMTFSSGITDAAGNLERFGQTYQLQALVGYNDVDFAPVDELLAVVADDVDVAGVNDTRQDIAQVSDVAVALATYQPVGHAIDVVLSDGRMPERAGEVALAPRSAAAMGAEVGDTIDLIGDKGEEEATVTGLAFVPAAPHNDYATGGWVTPETYDGLFAGFKFHMGLVALRPGADRDAVAARLADPEAAGGAMLVPPQPPLELAELRQVRELPVYLAGFLAVLAMGAVGHALATAVRRRRHDLAVLRAVGMTRWQSRAVVVTQASVLALVGLGIGVPLGIAVGRMVWRYVANTTPVLYVPPVAWLALVLVVPLALVAANLLAAWPGQRAASLRVGHVLRAE</sequence>
<reference evidence="9 10" key="1">
    <citation type="submission" date="2019-11" db="EMBL/GenBank/DDBJ databases">
        <authorList>
            <person name="Li X.-J."/>
            <person name="Feng X.-M."/>
        </authorList>
    </citation>
    <scope>NUCLEOTIDE SEQUENCE [LARGE SCALE GENOMIC DNA]</scope>
    <source>
        <strain evidence="9 10">XMNu-373</strain>
    </source>
</reference>
<organism evidence="9 10">
    <name type="scientific">Phytoactinopolyspora mesophila</name>
    <dbReference type="NCBI Taxonomy" id="2650750"/>
    <lineage>
        <taxon>Bacteria</taxon>
        <taxon>Bacillati</taxon>
        <taxon>Actinomycetota</taxon>
        <taxon>Actinomycetes</taxon>
        <taxon>Jiangellales</taxon>
        <taxon>Jiangellaceae</taxon>
        <taxon>Phytoactinopolyspora</taxon>
    </lineage>
</organism>
<feature type="transmembrane region" description="Helical" evidence="7">
    <location>
        <begin position="448"/>
        <end position="469"/>
    </location>
</feature>
<keyword evidence="2" id="KW-1003">Cell membrane</keyword>
<evidence type="ECO:0000256" key="1">
    <source>
        <dbReference type="ARBA" id="ARBA00004651"/>
    </source>
</evidence>
<dbReference type="InterPro" id="IPR050250">
    <property type="entry name" value="Macrolide_Exporter_MacB"/>
</dbReference>
<dbReference type="PANTHER" id="PTHR30572">
    <property type="entry name" value="MEMBRANE COMPONENT OF TRANSPORTER-RELATED"/>
    <property type="match status" value="1"/>
</dbReference>
<evidence type="ECO:0000313" key="10">
    <source>
        <dbReference type="Proteomes" id="UP000460435"/>
    </source>
</evidence>
<dbReference type="InterPro" id="IPR003838">
    <property type="entry name" value="ABC3_permease_C"/>
</dbReference>
<dbReference type="Pfam" id="PF02687">
    <property type="entry name" value="FtsX"/>
    <property type="match status" value="2"/>
</dbReference>
<evidence type="ECO:0000256" key="5">
    <source>
        <dbReference type="ARBA" id="ARBA00023136"/>
    </source>
</evidence>
<evidence type="ECO:0000256" key="6">
    <source>
        <dbReference type="ARBA" id="ARBA00038076"/>
    </source>
</evidence>
<keyword evidence="10" id="KW-1185">Reference proteome</keyword>
<feature type="domain" description="ABC3 transporter permease C-terminal" evidence="8">
    <location>
        <begin position="284"/>
        <end position="398"/>
    </location>
</feature>
<dbReference type="RefSeq" id="WP_162449467.1">
    <property type="nucleotide sequence ID" value="NZ_WLZY01000002.1"/>
</dbReference>
<feature type="transmembrane region" description="Helical" evidence="7">
    <location>
        <begin position="282"/>
        <end position="306"/>
    </location>
</feature>
<dbReference type="GO" id="GO:0005886">
    <property type="term" value="C:plasma membrane"/>
    <property type="evidence" value="ECO:0007669"/>
    <property type="project" value="UniProtKB-SubCell"/>
</dbReference>
<comment type="similarity">
    <text evidence="6">Belongs to the ABC-4 integral membrane protein family.</text>
</comment>
<name>A0A7K3M0F7_9ACTN</name>
<evidence type="ECO:0000256" key="7">
    <source>
        <dbReference type="SAM" id="Phobius"/>
    </source>
</evidence>
<keyword evidence="3 7" id="KW-0812">Transmembrane</keyword>
<feature type="domain" description="ABC3 transporter permease C-terminal" evidence="8">
    <location>
        <begin position="677"/>
        <end position="784"/>
    </location>
</feature>
<feature type="transmembrane region" description="Helical" evidence="7">
    <location>
        <begin position="674"/>
        <end position="696"/>
    </location>
</feature>
<keyword evidence="4 7" id="KW-1133">Transmembrane helix</keyword>
<dbReference type="EMBL" id="WLZY01000002">
    <property type="protein sequence ID" value="NDL56754.1"/>
    <property type="molecule type" value="Genomic_DNA"/>
</dbReference>
<dbReference type="Proteomes" id="UP000460435">
    <property type="component" value="Unassembled WGS sequence"/>
</dbReference>
<feature type="transmembrane region" description="Helical" evidence="7">
    <location>
        <begin position="762"/>
        <end position="784"/>
    </location>
</feature>
<feature type="transmembrane region" description="Helical" evidence="7">
    <location>
        <begin position="327"/>
        <end position="355"/>
    </location>
</feature>
<protein>
    <submittedName>
        <fullName evidence="9">FtsX-like permease family protein</fullName>
    </submittedName>
</protein>
<feature type="transmembrane region" description="Helical" evidence="7">
    <location>
        <begin position="717"/>
        <end position="742"/>
    </location>
</feature>
<evidence type="ECO:0000256" key="3">
    <source>
        <dbReference type="ARBA" id="ARBA00022692"/>
    </source>
</evidence>
<evidence type="ECO:0000256" key="2">
    <source>
        <dbReference type="ARBA" id="ARBA00022475"/>
    </source>
</evidence>
<feature type="transmembrane region" description="Helical" evidence="7">
    <location>
        <begin position="375"/>
        <end position="399"/>
    </location>
</feature>
<proteinExistence type="inferred from homology"/>
<dbReference type="PANTHER" id="PTHR30572:SF4">
    <property type="entry name" value="ABC TRANSPORTER PERMEASE YTRF"/>
    <property type="match status" value="1"/>
</dbReference>